<evidence type="ECO:0000256" key="1">
    <source>
        <dbReference type="SAM" id="SignalP"/>
    </source>
</evidence>
<dbReference type="Proteomes" id="UP000037660">
    <property type="component" value="Unassembled WGS sequence"/>
</dbReference>
<evidence type="ECO:0000313" key="2">
    <source>
        <dbReference type="EMBL" id="GAP38578.1"/>
    </source>
</evidence>
<comment type="caution">
    <text evidence="2">The sequence shown here is derived from an EMBL/GenBank/DDBJ whole genome shotgun (WGS) entry which is preliminary data.</text>
</comment>
<feature type="chain" id="PRO_5005513828" description="AB hydrolase-1 domain-containing protein" evidence="1">
    <location>
        <begin position="24"/>
        <end position="393"/>
    </location>
</feature>
<feature type="signal peptide" evidence="1">
    <location>
        <begin position="1"/>
        <end position="23"/>
    </location>
</feature>
<reference evidence="2 3" key="2">
    <citation type="journal article" date="2016" name="Science">
        <title>A bacterium that degrades and assimilates poly(ethylene terephthalate).</title>
        <authorList>
            <person name="Yoshida S."/>
            <person name="Hiraga K."/>
            <person name="Takehana T."/>
            <person name="Taniguchi I."/>
            <person name="Yamaji H."/>
            <person name="Maeda Y."/>
            <person name="Toyohara K."/>
            <person name="Miyamoto K."/>
            <person name="Kimura Y."/>
            <person name="Oda K."/>
        </authorList>
    </citation>
    <scope>NUCLEOTIDE SEQUENCE [LARGE SCALE GENOMIC DNA]</scope>
    <source>
        <strain evidence="3">NBRC 110686 / TISTR 2288 / 201-F6</strain>
    </source>
</reference>
<accession>A0A0K8P7E4</accession>
<organism evidence="2 3">
    <name type="scientific">Piscinibacter sakaiensis</name>
    <name type="common">Ideonella sakaiensis</name>
    <dbReference type="NCBI Taxonomy" id="1547922"/>
    <lineage>
        <taxon>Bacteria</taxon>
        <taxon>Pseudomonadati</taxon>
        <taxon>Pseudomonadota</taxon>
        <taxon>Betaproteobacteria</taxon>
        <taxon>Burkholderiales</taxon>
        <taxon>Sphaerotilaceae</taxon>
        <taxon>Piscinibacter</taxon>
    </lineage>
</organism>
<dbReference type="InterPro" id="IPR029058">
    <property type="entry name" value="AB_hydrolase_fold"/>
</dbReference>
<protein>
    <recommendedName>
        <fullName evidence="4">AB hydrolase-1 domain-containing protein</fullName>
    </recommendedName>
</protein>
<dbReference type="AlphaFoldDB" id="A0A0K8P7E4"/>
<dbReference type="Gene3D" id="3.40.50.1820">
    <property type="entry name" value="alpha/beta hydrolase"/>
    <property type="match status" value="1"/>
</dbReference>
<dbReference type="RefSeq" id="WP_157549296.1">
    <property type="nucleotide sequence ID" value="NZ_BBYR01000081.1"/>
</dbReference>
<keyword evidence="3" id="KW-1185">Reference proteome</keyword>
<evidence type="ECO:0008006" key="4">
    <source>
        <dbReference type="Google" id="ProtNLM"/>
    </source>
</evidence>
<proteinExistence type="predicted"/>
<dbReference type="SUPFAM" id="SSF53474">
    <property type="entry name" value="alpha/beta-Hydrolases"/>
    <property type="match status" value="1"/>
</dbReference>
<evidence type="ECO:0000313" key="3">
    <source>
        <dbReference type="Proteomes" id="UP000037660"/>
    </source>
</evidence>
<name>A0A0K8P7E4_PISS1</name>
<dbReference type="PROSITE" id="PS51257">
    <property type="entry name" value="PROKAR_LIPOPROTEIN"/>
    <property type="match status" value="1"/>
</dbReference>
<gene>
    <name evidence="2" type="ORF">ISF6_5131</name>
</gene>
<reference evidence="3" key="1">
    <citation type="submission" date="2015-07" db="EMBL/GenBank/DDBJ databases">
        <title>Discovery of a poly(ethylene terephthalate assimilation.</title>
        <authorList>
            <person name="Yoshida S."/>
            <person name="Hiraga K."/>
            <person name="Takehana T."/>
            <person name="Taniguchi I."/>
            <person name="Yamaji H."/>
            <person name="Maeda Y."/>
            <person name="Toyohara K."/>
            <person name="Miyamoto K."/>
            <person name="Kimura Y."/>
            <person name="Oda K."/>
        </authorList>
    </citation>
    <scope>NUCLEOTIDE SEQUENCE [LARGE SCALE GENOMIC DNA]</scope>
    <source>
        <strain evidence="3">NBRC 110686 / TISTR 2288 / 201-F6</strain>
    </source>
</reference>
<sequence length="393" mass="42394">MAKAWLATVLLVALLGCSGHASSADRFVMKVGVTFAGTDWTTTLSLQTRTGDVPSKGLVLFVPGSGGVGDPMLEQELLRPDRDLYRFGGWSKALLDAGYAVASYNTLGVRDTSACLHDLPWPQSPAAAFIAACIDQDVRRTVSLGLLEDELAAVAEMLGRYGKPVHLLATSAGGRVAAALIQAKRIQPASVVALSVPTGSLRQTFVYQWHREWMLQRLTDRLIQSGQPRLSARDAAQGLPGGVDAVLDVLRDHAVTLESLTAARFNWAWFTRTAEAHYRALPDDSPVHAQFLGFPIAAFYGARWFKDLFDDTQPVVERLADYPGELTFLLGAEDDRLPLVPAGACPGRAPPRCRVEVFPGLGHALSRDGRADPAVVEQVLQALRRAAAPAPPR</sequence>
<dbReference type="EMBL" id="BBYR01000081">
    <property type="protein sequence ID" value="GAP38578.1"/>
    <property type="molecule type" value="Genomic_DNA"/>
</dbReference>
<keyword evidence="1" id="KW-0732">Signal</keyword>